<evidence type="ECO:0000256" key="2">
    <source>
        <dbReference type="SAM" id="SignalP"/>
    </source>
</evidence>
<name>A0A3S2VQX7_9HYPH</name>
<dbReference type="Proteomes" id="UP000286997">
    <property type="component" value="Unassembled WGS sequence"/>
</dbReference>
<comment type="caution">
    <text evidence="3">The sequence shown here is derived from an EMBL/GenBank/DDBJ whole genome shotgun (WGS) entry which is preliminary data.</text>
</comment>
<evidence type="ECO:0000313" key="3">
    <source>
        <dbReference type="EMBL" id="RVU15072.1"/>
    </source>
</evidence>
<keyword evidence="4" id="KW-1185">Reference proteome</keyword>
<sequence>MSKTIRHCLAAAALAGGMAFAGAAQAQTAASPEMPSRAPMTMPGQAVNPNADIATGTVSPRQPQSDQIRGPVEDSMGRTRPGNPSPSVR</sequence>
<dbReference type="AlphaFoldDB" id="A0A3S2VQX7"/>
<evidence type="ECO:0000256" key="1">
    <source>
        <dbReference type="SAM" id="MobiDB-lite"/>
    </source>
</evidence>
<reference evidence="3 4" key="1">
    <citation type="submission" date="2019-01" db="EMBL/GenBank/DDBJ databases">
        <authorList>
            <person name="Chen W.-M."/>
        </authorList>
    </citation>
    <scope>NUCLEOTIDE SEQUENCE [LARGE SCALE GENOMIC DNA]</scope>
    <source>
        <strain evidence="3 4">TER-1</strain>
    </source>
</reference>
<protein>
    <recommendedName>
        <fullName evidence="5">Serine/threonine protein kinase</fullName>
    </recommendedName>
</protein>
<proteinExistence type="predicted"/>
<dbReference type="RefSeq" id="WP_127732792.1">
    <property type="nucleotide sequence ID" value="NZ_SACP01000024.1"/>
</dbReference>
<dbReference type="OrthoDB" id="8006197at2"/>
<accession>A0A3S2VQX7</accession>
<evidence type="ECO:0008006" key="5">
    <source>
        <dbReference type="Google" id="ProtNLM"/>
    </source>
</evidence>
<feature type="chain" id="PRO_5018593596" description="Serine/threonine protein kinase" evidence="2">
    <location>
        <begin position="27"/>
        <end position="89"/>
    </location>
</feature>
<gene>
    <name evidence="3" type="ORF">EOE48_20955</name>
</gene>
<keyword evidence="2" id="KW-0732">Signal</keyword>
<feature type="compositionally biased region" description="Polar residues" evidence="1">
    <location>
        <begin position="56"/>
        <end position="67"/>
    </location>
</feature>
<evidence type="ECO:0000313" key="4">
    <source>
        <dbReference type="Proteomes" id="UP000286997"/>
    </source>
</evidence>
<organism evidence="3 4">
    <name type="scientific">Methylobacterium oryzihabitans</name>
    <dbReference type="NCBI Taxonomy" id="2499852"/>
    <lineage>
        <taxon>Bacteria</taxon>
        <taxon>Pseudomonadati</taxon>
        <taxon>Pseudomonadota</taxon>
        <taxon>Alphaproteobacteria</taxon>
        <taxon>Hyphomicrobiales</taxon>
        <taxon>Methylobacteriaceae</taxon>
        <taxon>Methylobacterium</taxon>
    </lineage>
</organism>
<feature type="signal peptide" evidence="2">
    <location>
        <begin position="1"/>
        <end position="26"/>
    </location>
</feature>
<feature type="region of interest" description="Disordered" evidence="1">
    <location>
        <begin position="30"/>
        <end position="89"/>
    </location>
</feature>
<dbReference type="EMBL" id="SACP01000024">
    <property type="protein sequence ID" value="RVU15072.1"/>
    <property type="molecule type" value="Genomic_DNA"/>
</dbReference>